<keyword evidence="3" id="KW-0804">Transcription</keyword>
<evidence type="ECO:0000256" key="4">
    <source>
        <dbReference type="SAM" id="MobiDB-lite"/>
    </source>
</evidence>
<evidence type="ECO:0000313" key="6">
    <source>
        <dbReference type="EMBL" id="PLW84056.1"/>
    </source>
</evidence>
<dbReference type="RefSeq" id="WP_101519693.1">
    <property type="nucleotide sequence ID" value="NZ_PKLZ01000001.1"/>
</dbReference>
<dbReference type="InterPro" id="IPR020449">
    <property type="entry name" value="Tscrpt_reg_AraC-type_HTH"/>
</dbReference>
<accession>A0A2N5Y6P0</accession>
<evidence type="ECO:0000256" key="1">
    <source>
        <dbReference type="ARBA" id="ARBA00023015"/>
    </source>
</evidence>
<dbReference type="SMART" id="SM00342">
    <property type="entry name" value="HTH_ARAC"/>
    <property type="match status" value="1"/>
</dbReference>
<dbReference type="GO" id="GO:0005829">
    <property type="term" value="C:cytosol"/>
    <property type="evidence" value="ECO:0007669"/>
    <property type="project" value="TreeGrafter"/>
</dbReference>
<keyword evidence="1" id="KW-0805">Transcription regulation</keyword>
<feature type="domain" description="HTH araC/xylS-type" evidence="5">
    <location>
        <begin position="254"/>
        <end position="352"/>
    </location>
</feature>
<evidence type="ECO:0000259" key="5">
    <source>
        <dbReference type="PROSITE" id="PS01124"/>
    </source>
</evidence>
<gene>
    <name evidence="6" type="ORF">CWI75_01525</name>
</gene>
<dbReference type="Gene3D" id="1.10.10.60">
    <property type="entry name" value="Homeodomain-like"/>
    <property type="match status" value="1"/>
</dbReference>
<dbReference type="PANTHER" id="PTHR47894">
    <property type="entry name" value="HTH-TYPE TRANSCRIPTIONAL REGULATOR GADX"/>
    <property type="match status" value="1"/>
</dbReference>
<reference evidence="7" key="1">
    <citation type="submission" date="2017-11" db="EMBL/GenBank/DDBJ databases">
        <title>The draft genome sequence of Chromatocurvus sp. F02.</title>
        <authorList>
            <person name="Du Z.-J."/>
            <person name="Chang Y.-Q."/>
        </authorList>
    </citation>
    <scope>NUCLEOTIDE SEQUENCE [LARGE SCALE GENOMIC DNA]</scope>
    <source>
        <strain evidence="7">F02</strain>
    </source>
</reference>
<dbReference type="PANTHER" id="PTHR47894:SF1">
    <property type="entry name" value="HTH-TYPE TRANSCRIPTIONAL REGULATOR VQSM"/>
    <property type="match status" value="1"/>
</dbReference>
<dbReference type="SUPFAM" id="SSF46689">
    <property type="entry name" value="Homeodomain-like"/>
    <property type="match status" value="1"/>
</dbReference>
<dbReference type="AlphaFoldDB" id="A0A2N5Y6P0"/>
<dbReference type="PROSITE" id="PS01124">
    <property type="entry name" value="HTH_ARAC_FAMILY_2"/>
    <property type="match status" value="1"/>
</dbReference>
<dbReference type="GO" id="GO:0003700">
    <property type="term" value="F:DNA-binding transcription factor activity"/>
    <property type="evidence" value="ECO:0007669"/>
    <property type="project" value="InterPro"/>
</dbReference>
<name>A0A2N5Y6P0_9GAMM</name>
<evidence type="ECO:0000256" key="2">
    <source>
        <dbReference type="ARBA" id="ARBA00023125"/>
    </source>
</evidence>
<keyword evidence="2" id="KW-0238">DNA-binding</keyword>
<sequence length="366" mass="41025">MAVRTPKSIGQSMEFPVPAALTRGLLANIDTRGLSKERLLWRAGFAHDPLRDRAQTDRASPHQYSRLCAELFRQLDDETMGAMPDAPTPPGTLRLIALSMLSSRQLGMAMHRAMEFNACCRARKQRPEDNRLQIDSSGREATLTYIGRDVHPRHQHRVLAGLGVWLRFCGWLIGQEIDVTRACCAGPQPPVMDTLRHFFPGPIVFDKGSNAVTFSARHLEADILRDESQLAIFMPLAPYFLLLAPDAAHCSTTARIRRILGDDFRRELPTFEALTGLLNMSARTLRRRLEREGMSYQRIKDNARRDRAIALLRTRSQSISAVAEDLGFSDPSAFHRSFKKWTGQSPGSFREDRLARPGQGAGAPVL</sequence>
<dbReference type="Pfam" id="PF12833">
    <property type="entry name" value="HTH_18"/>
    <property type="match status" value="1"/>
</dbReference>
<protein>
    <recommendedName>
        <fullName evidence="5">HTH araC/xylS-type domain-containing protein</fullName>
    </recommendedName>
</protein>
<dbReference type="InterPro" id="IPR018060">
    <property type="entry name" value="HTH_AraC"/>
</dbReference>
<dbReference type="Pfam" id="PF12625">
    <property type="entry name" value="Arabinose_bd"/>
    <property type="match status" value="1"/>
</dbReference>
<comment type="caution">
    <text evidence="6">The sequence shown here is derived from an EMBL/GenBank/DDBJ whole genome shotgun (WGS) entry which is preliminary data.</text>
</comment>
<evidence type="ECO:0000256" key="3">
    <source>
        <dbReference type="ARBA" id="ARBA00023163"/>
    </source>
</evidence>
<dbReference type="Proteomes" id="UP000234845">
    <property type="component" value="Unassembled WGS sequence"/>
</dbReference>
<dbReference type="InterPro" id="IPR009057">
    <property type="entry name" value="Homeodomain-like_sf"/>
</dbReference>
<feature type="region of interest" description="Disordered" evidence="4">
    <location>
        <begin position="343"/>
        <end position="366"/>
    </location>
</feature>
<dbReference type="InterPro" id="IPR032687">
    <property type="entry name" value="AraC-type_N"/>
</dbReference>
<organism evidence="6 7">
    <name type="scientific">Kineobactrum sediminis</name>
    <dbReference type="NCBI Taxonomy" id="1905677"/>
    <lineage>
        <taxon>Bacteria</taxon>
        <taxon>Pseudomonadati</taxon>
        <taxon>Pseudomonadota</taxon>
        <taxon>Gammaproteobacteria</taxon>
        <taxon>Cellvibrionales</taxon>
        <taxon>Halieaceae</taxon>
        <taxon>Kineobactrum</taxon>
    </lineage>
</organism>
<dbReference type="PRINTS" id="PR00032">
    <property type="entry name" value="HTHARAC"/>
</dbReference>
<evidence type="ECO:0000313" key="7">
    <source>
        <dbReference type="Proteomes" id="UP000234845"/>
    </source>
</evidence>
<keyword evidence="7" id="KW-1185">Reference proteome</keyword>
<proteinExistence type="predicted"/>
<dbReference type="OrthoDB" id="5582699at2"/>
<dbReference type="GO" id="GO:0000976">
    <property type="term" value="F:transcription cis-regulatory region binding"/>
    <property type="evidence" value="ECO:0007669"/>
    <property type="project" value="TreeGrafter"/>
</dbReference>
<dbReference type="EMBL" id="PKLZ01000001">
    <property type="protein sequence ID" value="PLW84056.1"/>
    <property type="molecule type" value="Genomic_DNA"/>
</dbReference>